<proteinExistence type="predicted"/>
<feature type="domain" description="Carboxylesterase type B" evidence="3">
    <location>
        <begin position="51"/>
        <end position="127"/>
    </location>
</feature>
<dbReference type="Gene3D" id="3.40.50.1820">
    <property type="entry name" value="alpha/beta hydrolase"/>
    <property type="match status" value="1"/>
</dbReference>
<dbReference type="InterPro" id="IPR029058">
    <property type="entry name" value="AB_hydrolase_fold"/>
</dbReference>
<evidence type="ECO:0000256" key="1">
    <source>
        <dbReference type="ARBA" id="ARBA00023180"/>
    </source>
</evidence>
<dbReference type="PANTHER" id="PTHR11559">
    <property type="entry name" value="CARBOXYLESTERASE"/>
    <property type="match status" value="1"/>
</dbReference>
<accession>A0A6P7GJ22</accession>
<dbReference type="AlphaFoldDB" id="A0A6P7GJ22"/>
<evidence type="ECO:0000313" key="4">
    <source>
        <dbReference type="RefSeq" id="XP_028149921.1"/>
    </source>
</evidence>
<evidence type="ECO:0000256" key="2">
    <source>
        <dbReference type="SAM" id="SignalP"/>
    </source>
</evidence>
<name>A0A6P7GJ22_DIAVI</name>
<feature type="signal peptide" evidence="2">
    <location>
        <begin position="1"/>
        <end position="18"/>
    </location>
</feature>
<dbReference type="Pfam" id="PF00135">
    <property type="entry name" value="COesterase"/>
    <property type="match status" value="1"/>
</dbReference>
<keyword evidence="1" id="KW-0325">Glycoprotein</keyword>
<dbReference type="InterPro" id="IPR050309">
    <property type="entry name" value="Type-B_Carboxylest/Lipase"/>
</dbReference>
<dbReference type="InterPro" id="IPR002018">
    <property type="entry name" value="CarbesteraseB"/>
</dbReference>
<sequence>MISSVFLVLFYLTNPSFCDERGPRVKRIVGGIPAEEPPADDPTIFTNFAGRSARVQGILDYPHYVFRGIKFAYPPIGKNRFLRPREKLLDGLINATYYAPPCIQPRPGTNQVIGSEDCLALNVFTPELPTGTEGK</sequence>
<evidence type="ECO:0000259" key="3">
    <source>
        <dbReference type="Pfam" id="PF00135"/>
    </source>
</evidence>
<gene>
    <name evidence="4" type="primary">LOC114343307</name>
</gene>
<reference evidence="4" key="1">
    <citation type="submission" date="2025-08" db="UniProtKB">
        <authorList>
            <consortium name="RefSeq"/>
        </authorList>
    </citation>
    <scope>IDENTIFICATION</scope>
    <source>
        <tissue evidence="4">Whole insect</tissue>
    </source>
</reference>
<dbReference type="RefSeq" id="XP_028149921.1">
    <property type="nucleotide sequence ID" value="XM_028294120.1"/>
</dbReference>
<dbReference type="SUPFAM" id="SSF53474">
    <property type="entry name" value="alpha/beta-Hydrolases"/>
    <property type="match status" value="1"/>
</dbReference>
<feature type="chain" id="PRO_5027872788" evidence="2">
    <location>
        <begin position="19"/>
        <end position="135"/>
    </location>
</feature>
<dbReference type="InParanoid" id="A0A6P7GJ22"/>
<organism evidence="4">
    <name type="scientific">Diabrotica virgifera virgifera</name>
    <name type="common">western corn rootworm</name>
    <dbReference type="NCBI Taxonomy" id="50390"/>
    <lineage>
        <taxon>Eukaryota</taxon>
        <taxon>Metazoa</taxon>
        <taxon>Ecdysozoa</taxon>
        <taxon>Arthropoda</taxon>
        <taxon>Hexapoda</taxon>
        <taxon>Insecta</taxon>
        <taxon>Pterygota</taxon>
        <taxon>Neoptera</taxon>
        <taxon>Endopterygota</taxon>
        <taxon>Coleoptera</taxon>
        <taxon>Polyphaga</taxon>
        <taxon>Cucujiformia</taxon>
        <taxon>Chrysomeloidea</taxon>
        <taxon>Chrysomelidae</taxon>
        <taxon>Galerucinae</taxon>
        <taxon>Diabroticina</taxon>
        <taxon>Diabroticites</taxon>
        <taxon>Diabrotica</taxon>
    </lineage>
</organism>
<protein>
    <submittedName>
        <fullName evidence="4">Esterase SG1-like</fullName>
    </submittedName>
</protein>
<keyword evidence="2" id="KW-0732">Signal</keyword>